<reference evidence="4 5" key="1">
    <citation type="submission" date="2019-10" db="EMBL/GenBank/DDBJ databases">
        <title>Pseudomonas dajingensis sp. nov., isolated from the profound head ulcers of farmed Murray cod (Maccullochella peelii peelii).</title>
        <authorList>
            <person name="Liu Y."/>
        </authorList>
    </citation>
    <scope>NUCLEOTIDE SEQUENCE [LARGE SCALE GENOMIC DNA]</scope>
    <source>
        <strain evidence="4 5">MC042</strain>
    </source>
</reference>
<comment type="caution">
    <text evidence="4">The sequence shown here is derived from an EMBL/GenBank/DDBJ whole genome shotgun (WGS) entry which is preliminary data.</text>
</comment>
<comment type="similarity">
    <text evidence="1">Belongs to the ATP-dependent AMP-binding enzyme family.</text>
</comment>
<gene>
    <name evidence="4" type="ORF">GDH07_12920</name>
</gene>
<dbReference type="PANTHER" id="PTHR43201:SF8">
    <property type="entry name" value="ACYL-COA SYNTHETASE FAMILY MEMBER 3"/>
    <property type="match status" value="1"/>
</dbReference>
<sequence length="451" mass="49281">MINAGWLRGLEARGVRRALVDGEVALSYMQVAQKVRDLATHFIQSGIAPGHVVVLHGNYSANGVLALLALAAIKAIVAPVTNLTSSVEETLKVSCDASFMIRAFEDVVVESCSGQSRHLLYSSLKARGAAGLILLSSGSTGRPKAILHDLDKLIAEKDKESRGRQLVVILFLMFDHIGGVNTLINILFSGNCAVVVRERTPDAVCRELELQQVQVLPANPTFLNLLRLGDFHQRYDLSALRLITYGTEAMPAQLLVYLREIFPRVRLLQTFGTSETGIAGTQSASSQSTRFKIVDESFEYRIVAGELQLKSPSQFLGYLNVENTSLTEDGWFRTGDLAESGSDGEIQILGRMNEVINVGGEKVLPIEVESLLLACPLVQDCLVYGISNAITGQAVGVNVKPAYPISAEGLRKAIMDFLAGKLERFKMPVRVRMVDEIAVSERAKKKRNVER</sequence>
<dbReference type="Proteomes" id="UP000486534">
    <property type="component" value="Unassembled WGS sequence"/>
</dbReference>
<dbReference type="Gene3D" id="3.40.50.12780">
    <property type="entry name" value="N-terminal domain of ligase-like"/>
    <property type="match status" value="1"/>
</dbReference>
<dbReference type="GO" id="GO:0006631">
    <property type="term" value="P:fatty acid metabolic process"/>
    <property type="evidence" value="ECO:0007669"/>
    <property type="project" value="TreeGrafter"/>
</dbReference>
<evidence type="ECO:0000259" key="3">
    <source>
        <dbReference type="Pfam" id="PF13193"/>
    </source>
</evidence>
<dbReference type="AlphaFoldDB" id="A0A7X1PL48"/>
<dbReference type="InterPro" id="IPR000873">
    <property type="entry name" value="AMP-dep_synth/lig_dom"/>
</dbReference>
<dbReference type="InterPro" id="IPR025110">
    <property type="entry name" value="AMP-bd_C"/>
</dbReference>
<dbReference type="SUPFAM" id="SSF56801">
    <property type="entry name" value="Acetyl-CoA synthetase-like"/>
    <property type="match status" value="1"/>
</dbReference>
<accession>A0A7X1PL48</accession>
<evidence type="ECO:0000256" key="1">
    <source>
        <dbReference type="ARBA" id="ARBA00006432"/>
    </source>
</evidence>
<protein>
    <submittedName>
        <fullName evidence="4">AMP-binding protein</fullName>
    </submittedName>
</protein>
<dbReference type="EMBL" id="WHUV01000002">
    <property type="protein sequence ID" value="MQA54214.1"/>
    <property type="molecule type" value="Genomic_DNA"/>
</dbReference>
<dbReference type="Pfam" id="PF00501">
    <property type="entry name" value="AMP-binding"/>
    <property type="match status" value="1"/>
</dbReference>
<dbReference type="CDD" id="cd04433">
    <property type="entry name" value="AFD_class_I"/>
    <property type="match status" value="1"/>
</dbReference>
<dbReference type="PROSITE" id="PS00455">
    <property type="entry name" value="AMP_BINDING"/>
    <property type="match status" value="1"/>
</dbReference>
<dbReference type="InterPro" id="IPR020845">
    <property type="entry name" value="AMP-binding_CS"/>
</dbReference>
<feature type="domain" description="AMP-dependent synthetase/ligase" evidence="2">
    <location>
        <begin position="14"/>
        <end position="319"/>
    </location>
</feature>
<dbReference type="InterPro" id="IPR042099">
    <property type="entry name" value="ANL_N_sf"/>
</dbReference>
<evidence type="ECO:0000259" key="2">
    <source>
        <dbReference type="Pfam" id="PF00501"/>
    </source>
</evidence>
<evidence type="ECO:0000313" key="5">
    <source>
        <dbReference type="Proteomes" id="UP000486534"/>
    </source>
</evidence>
<evidence type="ECO:0000313" key="4">
    <source>
        <dbReference type="EMBL" id="MQA54214.1"/>
    </source>
</evidence>
<name>A0A7X1PL48_9PSED</name>
<dbReference type="Gene3D" id="3.30.300.30">
    <property type="match status" value="1"/>
</dbReference>
<dbReference type="Pfam" id="PF13193">
    <property type="entry name" value="AMP-binding_C"/>
    <property type="match status" value="1"/>
</dbReference>
<dbReference type="InterPro" id="IPR045851">
    <property type="entry name" value="AMP-bd_C_sf"/>
</dbReference>
<feature type="domain" description="AMP-binding enzyme C-terminal" evidence="3">
    <location>
        <begin position="367"/>
        <end position="438"/>
    </location>
</feature>
<dbReference type="RefSeq" id="WP_152897768.1">
    <property type="nucleotide sequence ID" value="NZ_WHUV01000002.1"/>
</dbReference>
<dbReference type="PANTHER" id="PTHR43201">
    <property type="entry name" value="ACYL-COA SYNTHETASE"/>
    <property type="match status" value="1"/>
</dbReference>
<organism evidence="4 5">
    <name type="scientific">Pseudomonas piscis</name>
    <dbReference type="NCBI Taxonomy" id="2614538"/>
    <lineage>
        <taxon>Bacteria</taxon>
        <taxon>Pseudomonadati</taxon>
        <taxon>Pseudomonadota</taxon>
        <taxon>Gammaproteobacteria</taxon>
        <taxon>Pseudomonadales</taxon>
        <taxon>Pseudomonadaceae</taxon>
        <taxon>Pseudomonas</taxon>
    </lineage>
</organism>
<proteinExistence type="inferred from homology"/>
<dbReference type="GO" id="GO:0031956">
    <property type="term" value="F:medium-chain fatty acid-CoA ligase activity"/>
    <property type="evidence" value="ECO:0007669"/>
    <property type="project" value="TreeGrafter"/>
</dbReference>